<feature type="domain" description="Glycosyl transferase family 3" evidence="3">
    <location>
        <begin position="130"/>
        <end position="300"/>
    </location>
</feature>
<dbReference type="SUPFAM" id="SSF52418">
    <property type="entry name" value="Nucleoside phosphorylase/phosphoribosyltransferase catalytic domain"/>
    <property type="match status" value="1"/>
</dbReference>
<organism evidence="5 6">
    <name type="scientific">Ajellomyces capsulatus</name>
    <name type="common">Darling's disease fungus</name>
    <name type="synonym">Histoplasma capsulatum</name>
    <dbReference type="NCBI Taxonomy" id="5037"/>
    <lineage>
        <taxon>Eukaryota</taxon>
        <taxon>Fungi</taxon>
        <taxon>Dikarya</taxon>
        <taxon>Ascomycota</taxon>
        <taxon>Pezizomycotina</taxon>
        <taxon>Eurotiomycetes</taxon>
        <taxon>Eurotiomycetidae</taxon>
        <taxon>Onygenales</taxon>
        <taxon>Ajellomycetaceae</taxon>
        <taxon>Histoplasma</taxon>
    </lineage>
</organism>
<gene>
    <name evidence="5" type="ORF">I7I51_05488</name>
</gene>
<dbReference type="Pfam" id="PF02885">
    <property type="entry name" value="Glycos_trans_3N"/>
    <property type="match status" value="1"/>
</dbReference>
<dbReference type="Gene3D" id="1.20.970.10">
    <property type="entry name" value="Transferase, Pyrimidine Nucleoside Phosphorylase, Chain C"/>
    <property type="match status" value="1"/>
</dbReference>
<dbReference type="GO" id="GO:0005829">
    <property type="term" value="C:cytosol"/>
    <property type="evidence" value="ECO:0007669"/>
    <property type="project" value="TreeGrafter"/>
</dbReference>
<dbReference type="Proteomes" id="UP000663671">
    <property type="component" value="Chromosome 4"/>
</dbReference>
<evidence type="ECO:0000313" key="6">
    <source>
        <dbReference type="Proteomes" id="UP000663671"/>
    </source>
</evidence>
<evidence type="ECO:0000256" key="1">
    <source>
        <dbReference type="ARBA" id="ARBA00022676"/>
    </source>
</evidence>
<evidence type="ECO:0000259" key="3">
    <source>
        <dbReference type="Pfam" id="PF00591"/>
    </source>
</evidence>
<dbReference type="FunFam" id="3.40.1030.10:FF:000008">
    <property type="entry name" value="Anthranilate phosphoribosyltransferase, putative"/>
    <property type="match status" value="1"/>
</dbReference>
<evidence type="ECO:0000256" key="2">
    <source>
        <dbReference type="ARBA" id="ARBA00022679"/>
    </source>
</evidence>
<dbReference type="Pfam" id="PF00591">
    <property type="entry name" value="Glycos_transf_3"/>
    <property type="match status" value="2"/>
</dbReference>
<keyword evidence="2 5" id="KW-0808">Transferase</keyword>
<dbReference type="GO" id="GO:0004048">
    <property type="term" value="F:anthranilate phosphoribosyltransferase activity"/>
    <property type="evidence" value="ECO:0007669"/>
    <property type="project" value="InterPro"/>
</dbReference>
<sequence length="454" mass="49186">MRVCRLDPGRQYSAYKGELDSNAAMASDNQGFSISISPLLTRLAYPDAAPYEVTAGEIAGAFSLIFENKLSLIQTAAFLTLLHSTGKDRDADVLAQCAARMREAAESIERTPLLALAKERDRKEGAYNGGFCDIVGTGGDSHRTFNISTTSSIIASPLLMIAKHGNRAQTSFSGSADVLTSITPTPPNISAVRPENVFKVYEKSNYCFFFAPNFHTGMKFATPVRKGLGLRTIFNLLGPLANPIDWGIEARLVGVAYKSLGPIFANVLKLSGVKKALVVCGEEDLDEISCAGKTNCWKLSEYLNPEYQGDSDSNPEDDETLDEDAPSKTLVKIEHFQLQPSDFGFSTRPLSEVGGGKMPSENALILMSMLRNEMPRDHPILEFVLMNVAALLVISGICDADTSNMGPGDNGEVIKEVGPGGGRWKEGIRRARWAIESGRALSSLEKFIEVSNSL</sequence>
<dbReference type="InterPro" id="IPR005940">
    <property type="entry name" value="Anthranilate_Pribosyl_Tfrase"/>
</dbReference>
<reference evidence="5" key="1">
    <citation type="submission" date="2021-01" db="EMBL/GenBank/DDBJ databases">
        <title>Chromosome-level genome assembly of a human fungal pathogen reveals clustering of transcriptionally co-regulated genes.</title>
        <authorList>
            <person name="Voorhies M."/>
            <person name="Cohen S."/>
            <person name="Shea T.P."/>
            <person name="Petrus S."/>
            <person name="Munoz J.F."/>
            <person name="Poplawski S."/>
            <person name="Goldman W.E."/>
            <person name="Michael T."/>
            <person name="Cuomo C.A."/>
            <person name="Sil A."/>
            <person name="Beyhan S."/>
        </authorList>
    </citation>
    <scope>NUCLEOTIDE SEQUENCE</scope>
    <source>
        <strain evidence="5">WU24</strain>
    </source>
</reference>
<dbReference type="GO" id="GO:0000162">
    <property type="term" value="P:L-tryptophan biosynthetic process"/>
    <property type="evidence" value="ECO:0007669"/>
    <property type="project" value="InterPro"/>
</dbReference>
<dbReference type="PANTHER" id="PTHR43285">
    <property type="entry name" value="ANTHRANILATE PHOSPHORIBOSYLTRANSFERASE"/>
    <property type="match status" value="1"/>
</dbReference>
<name>A0A8A1M934_AJECA</name>
<dbReference type="InterPro" id="IPR000312">
    <property type="entry name" value="Glycosyl_Trfase_fam3"/>
</dbReference>
<dbReference type="NCBIfam" id="TIGR01245">
    <property type="entry name" value="trpD"/>
    <property type="match status" value="1"/>
</dbReference>
<evidence type="ECO:0000313" key="5">
    <source>
        <dbReference type="EMBL" id="QSS60687.1"/>
    </source>
</evidence>
<dbReference type="Gene3D" id="3.40.1030.10">
    <property type="entry name" value="Nucleoside phosphorylase/phosphoribosyltransferase catalytic domain"/>
    <property type="match status" value="1"/>
</dbReference>
<dbReference type="PANTHER" id="PTHR43285:SF2">
    <property type="entry name" value="ANTHRANILATE PHOSPHORIBOSYLTRANSFERASE"/>
    <property type="match status" value="1"/>
</dbReference>
<proteinExistence type="predicted"/>
<feature type="domain" description="Glycosyl transferase family 3" evidence="3">
    <location>
        <begin position="332"/>
        <end position="441"/>
    </location>
</feature>
<dbReference type="AlphaFoldDB" id="A0A8A1M934"/>
<dbReference type="EMBL" id="CP069110">
    <property type="protein sequence ID" value="QSS60687.1"/>
    <property type="molecule type" value="Genomic_DNA"/>
</dbReference>
<keyword evidence="1 5" id="KW-0328">Glycosyltransferase</keyword>
<feature type="domain" description="Glycosyl transferase family 3 N-terminal" evidence="4">
    <location>
        <begin position="52"/>
        <end position="105"/>
    </location>
</feature>
<dbReference type="InterPro" id="IPR017459">
    <property type="entry name" value="Glycosyl_Trfase_fam3_N_dom"/>
</dbReference>
<dbReference type="OrthoDB" id="427800at2759"/>
<protein>
    <submittedName>
        <fullName evidence="5">Anthranilate phosphoribosyltransferase</fullName>
    </submittedName>
</protein>
<dbReference type="InterPro" id="IPR035902">
    <property type="entry name" value="Nuc_phospho_transferase"/>
</dbReference>
<dbReference type="VEuPathDB" id="FungiDB:I7I51_05488"/>
<evidence type="ECO:0000259" key="4">
    <source>
        <dbReference type="Pfam" id="PF02885"/>
    </source>
</evidence>
<accession>A0A8A1M934</accession>